<feature type="domain" description="DUF6545" evidence="1">
    <location>
        <begin position="184"/>
        <end position="322"/>
    </location>
</feature>
<dbReference type="RefSeq" id="WP_370881599.1">
    <property type="nucleotide sequence ID" value="NZ_JAUSRA010000001.1"/>
</dbReference>
<dbReference type="Pfam" id="PF20182">
    <property type="entry name" value="DUF6545"/>
    <property type="match status" value="1"/>
</dbReference>
<dbReference type="Proteomes" id="UP001240984">
    <property type="component" value="Unassembled WGS sequence"/>
</dbReference>
<protein>
    <recommendedName>
        <fullName evidence="1">DUF6545 domain-containing protein</fullName>
    </recommendedName>
</protein>
<keyword evidence="3" id="KW-1185">Reference proteome</keyword>
<dbReference type="InterPro" id="IPR046675">
    <property type="entry name" value="DUF6545"/>
</dbReference>
<proteinExistence type="predicted"/>
<reference evidence="2 3" key="1">
    <citation type="submission" date="2023-07" db="EMBL/GenBank/DDBJ databases">
        <title>Sequencing the genomes of 1000 actinobacteria strains.</title>
        <authorList>
            <person name="Klenk H.-P."/>
        </authorList>
    </citation>
    <scope>NUCLEOTIDE SEQUENCE [LARGE SCALE GENOMIC DNA]</scope>
    <source>
        <strain evidence="2 3">DSM 44710</strain>
    </source>
</reference>
<evidence type="ECO:0000259" key="1">
    <source>
        <dbReference type="Pfam" id="PF20182"/>
    </source>
</evidence>
<dbReference type="EMBL" id="JAUSRA010000001">
    <property type="protein sequence ID" value="MDP9792555.1"/>
    <property type="molecule type" value="Genomic_DNA"/>
</dbReference>
<sequence>MTVDWHRAIRQLEQLKVAIPNPFDVGSFTQTVAKSRGRPIQVVNVDTDRTHSDLHAFWWAAPDVDYIIPNTSAPALVREHGTLHTLSHMLLGHVGSSLAETIAAQFRFVDALSVLRRSGHDTRTTRPPTQQTEGRCFEIDAEAVASLIAVLPDAFPSKVPQQYSFAAARLPAASPEPRTDTDNLYKTIWPLWRSVVHDLSMPRLESIPPQPHPTLRRIHLFRMTVEITEGLHHLRRLLDPYIAETARKGARNAGLPPGRSSVVAEAACIAVAIDRAAAIHTGDSSLPSRLNELPTGRTVTWPIKLYSKHASNGTRWLADIAQTVRTSSIVHEVRRGNSPASHIARFRRFGIENFNEQAVKAPHPPRTRWAHSC</sequence>
<comment type="caution">
    <text evidence="2">The sequence shown here is derived from an EMBL/GenBank/DDBJ whole genome shotgun (WGS) entry which is preliminary data.</text>
</comment>
<organism evidence="2 3">
    <name type="scientific">Catenuloplanes nepalensis</name>
    <dbReference type="NCBI Taxonomy" id="587533"/>
    <lineage>
        <taxon>Bacteria</taxon>
        <taxon>Bacillati</taxon>
        <taxon>Actinomycetota</taxon>
        <taxon>Actinomycetes</taxon>
        <taxon>Micromonosporales</taxon>
        <taxon>Micromonosporaceae</taxon>
        <taxon>Catenuloplanes</taxon>
    </lineage>
</organism>
<name>A0ABT9MMA3_9ACTN</name>
<evidence type="ECO:0000313" key="3">
    <source>
        <dbReference type="Proteomes" id="UP001240984"/>
    </source>
</evidence>
<accession>A0ABT9MMA3</accession>
<evidence type="ECO:0000313" key="2">
    <source>
        <dbReference type="EMBL" id="MDP9792555.1"/>
    </source>
</evidence>
<gene>
    <name evidence="2" type="ORF">J2S43_001067</name>
</gene>